<dbReference type="InterPro" id="IPR021886">
    <property type="entry name" value="MgsA_C"/>
</dbReference>
<protein>
    <submittedName>
        <fullName evidence="5">Replication-associated recombination protein A</fullName>
    </submittedName>
</protein>
<dbReference type="Pfam" id="PF16193">
    <property type="entry name" value="AAA_assoc_2"/>
    <property type="match status" value="1"/>
</dbReference>
<evidence type="ECO:0000313" key="5">
    <source>
        <dbReference type="EMBL" id="MFM1525008.1"/>
    </source>
</evidence>
<dbReference type="Pfam" id="PF00004">
    <property type="entry name" value="AAA"/>
    <property type="match status" value="1"/>
</dbReference>
<dbReference type="SUPFAM" id="SSF48019">
    <property type="entry name" value="post-AAA+ oligomerization domain-like"/>
    <property type="match status" value="1"/>
</dbReference>
<keyword evidence="3" id="KW-0067">ATP-binding</keyword>
<dbReference type="CDD" id="cd00009">
    <property type="entry name" value="AAA"/>
    <property type="match status" value="1"/>
</dbReference>
<comment type="similarity">
    <text evidence="1">Belongs to the AAA ATPase family. RarA/MGS1/WRNIP1 subfamily.</text>
</comment>
<dbReference type="RefSeq" id="WP_408126616.1">
    <property type="nucleotide sequence ID" value="NZ_JBFNFH010000009.1"/>
</dbReference>
<gene>
    <name evidence="5" type="ORF">ABGF40_04905</name>
</gene>
<dbReference type="PANTHER" id="PTHR13779">
    <property type="entry name" value="WERNER HELICASE-INTERACTING PROTEIN 1 FAMILY MEMBER"/>
    <property type="match status" value="1"/>
</dbReference>
<dbReference type="InterPro" id="IPR003959">
    <property type="entry name" value="ATPase_AAA_core"/>
</dbReference>
<proteinExistence type="inferred from homology"/>
<dbReference type="SMART" id="SM00382">
    <property type="entry name" value="AAA"/>
    <property type="match status" value="1"/>
</dbReference>
<dbReference type="InterPro" id="IPR027417">
    <property type="entry name" value="P-loop_NTPase"/>
</dbReference>
<comment type="caution">
    <text evidence="5">The sequence shown here is derived from an EMBL/GenBank/DDBJ whole genome shotgun (WGS) entry which is preliminary data.</text>
</comment>
<keyword evidence="6" id="KW-1185">Reference proteome</keyword>
<dbReference type="Gene3D" id="1.10.8.60">
    <property type="match status" value="1"/>
</dbReference>
<dbReference type="InterPro" id="IPR051314">
    <property type="entry name" value="AAA_ATPase_RarA/MGS1/WRNIP1"/>
</dbReference>
<organism evidence="5 6">
    <name type="scientific">Helcococcus bovis</name>
    <dbReference type="NCBI Taxonomy" id="3153252"/>
    <lineage>
        <taxon>Bacteria</taxon>
        <taxon>Bacillati</taxon>
        <taxon>Bacillota</taxon>
        <taxon>Tissierellia</taxon>
        <taxon>Tissierellales</taxon>
        <taxon>Peptoniphilaceae</taxon>
        <taxon>Helcococcus</taxon>
    </lineage>
</organism>
<evidence type="ECO:0000256" key="2">
    <source>
        <dbReference type="ARBA" id="ARBA00022741"/>
    </source>
</evidence>
<dbReference type="Gene3D" id="1.10.3710.10">
    <property type="entry name" value="DNA polymerase III clamp loader subunits, C-terminal domain"/>
    <property type="match status" value="1"/>
</dbReference>
<dbReference type="EMBL" id="JBFNFH010000009">
    <property type="protein sequence ID" value="MFM1525008.1"/>
    <property type="molecule type" value="Genomic_DNA"/>
</dbReference>
<dbReference type="Proteomes" id="UP001629536">
    <property type="component" value="Unassembled WGS sequence"/>
</dbReference>
<name>A0ABW9F7Q5_9FIRM</name>
<dbReference type="Gene3D" id="3.40.50.300">
    <property type="entry name" value="P-loop containing nucleotide triphosphate hydrolases"/>
    <property type="match status" value="1"/>
</dbReference>
<dbReference type="PANTHER" id="PTHR13779:SF7">
    <property type="entry name" value="ATPASE WRNIP1"/>
    <property type="match status" value="1"/>
</dbReference>
<sequence>MDNNLDFFEINKKEQLNTNKPLAARLRPNSVDDFIGQEHLIGKDKPLYRMIKADKLSSMIFYGPPGTGKTTLAYIIAKSTKMDFVELSATSAGVKDIKNVIERAENNLSLYSIRTLLFIDEIHRFNKSQQDTLLPHVESGLITLIGATTENPYFEVNKALISRSHVLTLERFSDNDLRKLVKNAINDRKNGFGNLNIEITDEAVDYLIMTSSGDARQLLNNLEISVLSTDSIDDKIFIDLKVLQDTVIKKAAVYDKTADEHYDTISAFIKSMRGSDPDAAVYYLAKMLVAGEDIKFIARRILIFASEDIGLSDPNAINIANSTFQAINVVGMPEARIILSNAVIYMALAPKSNSAYLAIDKAIELIKNYKHYNVPIHLRDSHYKDAHKLGRGEGYKYPHNYDLGYVNQTYLPEEIRDIIFYENKNIGYEKSINERLNKIKERHNNGN</sequence>
<dbReference type="Gene3D" id="1.20.272.10">
    <property type="match status" value="1"/>
</dbReference>
<dbReference type="CDD" id="cd18139">
    <property type="entry name" value="HLD_clamp_RarA"/>
    <property type="match status" value="1"/>
</dbReference>
<dbReference type="InterPro" id="IPR008921">
    <property type="entry name" value="DNA_pol3_clamp-load_cplx_C"/>
</dbReference>
<reference evidence="5 6" key="1">
    <citation type="journal article" date="2024" name="Front. Microbiol.">
        <title>Pangenomic and biochemical analyses of Helcococcus ovis reveal widespread tetracycline resistance and a novel bacterial species, Helcococcus bovis.</title>
        <authorList>
            <person name="Cunha F."/>
            <person name="Zhai Y."/>
            <person name="Casaro S."/>
            <person name="Jones K.L."/>
            <person name="Hernandez M."/>
            <person name="Bisinotto R.S."/>
            <person name="Kariyawasam S."/>
            <person name="Brown M.B."/>
            <person name="Phillips A."/>
            <person name="Jeong K.C."/>
            <person name="Galvao K.N."/>
        </authorList>
    </citation>
    <scope>NUCLEOTIDE SEQUENCE [LARGE SCALE GENOMIC DNA]</scope>
    <source>
        <strain evidence="5 6">KG197</strain>
    </source>
</reference>
<dbReference type="SUPFAM" id="SSF52540">
    <property type="entry name" value="P-loop containing nucleoside triphosphate hydrolases"/>
    <property type="match status" value="1"/>
</dbReference>
<accession>A0ABW9F7Q5</accession>
<evidence type="ECO:0000256" key="1">
    <source>
        <dbReference type="ARBA" id="ARBA00008959"/>
    </source>
</evidence>
<dbReference type="InterPro" id="IPR032423">
    <property type="entry name" value="AAA_assoc_2"/>
</dbReference>
<evidence type="ECO:0000256" key="3">
    <source>
        <dbReference type="ARBA" id="ARBA00022840"/>
    </source>
</evidence>
<dbReference type="InterPro" id="IPR003593">
    <property type="entry name" value="AAA+_ATPase"/>
</dbReference>
<dbReference type="Pfam" id="PF12002">
    <property type="entry name" value="MgsA_C"/>
    <property type="match status" value="1"/>
</dbReference>
<feature type="domain" description="AAA+ ATPase" evidence="4">
    <location>
        <begin position="55"/>
        <end position="183"/>
    </location>
</feature>
<keyword evidence="2" id="KW-0547">Nucleotide-binding</keyword>
<evidence type="ECO:0000259" key="4">
    <source>
        <dbReference type="SMART" id="SM00382"/>
    </source>
</evidence>
<evidence type="ECO:0000313" key="6">
    <source>
        <dbReference type="Proteomes" id="UP001629536"/>
    </source>
</evidence>